<dbReference type="AlphaFoldDB" id="A0A6A6W101"/>
<dbReference type="PROSITE" id="PS50181">
    <property type="entry name" value="FBOX"/>
    <property type="match status" value="1"/>
</dbReference>
<dbReference type="EMBL" id="ML996576">
    <property type="protein sequence ID" value="KAF2756195.1"/>
    <property type="molecule type" value="Genomic_DNA"/>
</dbReference>
<sequence>MALLALPQELEDCIFDFLDTRDFRQLCQVNHYLHEHYEKRGYRSIHLQTHTEKSFYPSRRPPRLLWTLLRRPDLRACVRELSIDFSDEQKANMSLVEDVVLGRSMPGFLEAYNEPQDVPRLLDGLDRGAYSTCAVLVLILAQNITHLQLMSPRSPGVLGYEMVSMRNMLHDVIQWETRIQKYPAIDEQRMFRSLRHLSLINQHIVQNGWTSLMGINTINMSRGAYYQGFYPCSTVQSITLGLDVTGLSAMSRALRRSMSIPVIRLTSICEGERNGMWVYVQDFLRLSAPEKKFHTLIFDDSCEVPGAIKDSTELPQDALPSLSDSPKFYLDFSVGCPNLTTLAIPLDGFLTFLCATASTNDQRSSAGFRLPPNLKSLWITNVTLSSATIAHEYKAHSTLHVVRALTTLCRSYGRPAALCEVAVTVILSERHHPDSGEHNEDGIYTTGEVEM</sequence>
<accession>A0A6A6W101</accession>
<evidence type="ECO:0000313" key="4">
    <source>
        <dbReference type="Proteomes" id="UP000799437"/>
    </source>
</evidence>
<feature type="domain" description="F-box" evidence="2">
    <location>
        <begin position="1"/>
        <end position="45"/>
    </location>
</feature>
<dbReference type="InterPro" id="IPR001810">
    <property type="entry name" value="F-box_dom"/>
</dbReference>
<dbReference type="InterPro" id="IPR036047">
    <property type="entry name" value="F-box-like_dom_sf"/>
</dbReference>
<keyword evidence="4" id="KW-1185">Reference proteome</keyword>
<dbReference type="GeneID" id="54491123"/>
<name>A0A6A6W101_9PEZI</name>
<reference evidence="3" key="1">
    <citation type="journal article" date="2020" name="Stud. Mycol.">
        <title>101 Dothideomycetes genomes: a test case for predicting lifestyles and emergence of pathogens.</title>
        <authorList>
            <person name="Haridas S."/>
            <person name="Albert R."/>
            <person name="Binder M."/>
            <person name="Bloem J."/>
            <person name="Labutti K."/>
            <person name="Salamov A."/>
            <person name="Andreopoulos B."/>
            <person name="Baker S."/>
            <person name="Barry K."/>
            <person name="Bills G."/>
            <person name="Bluhm B."/>
            <person name="Cannon C."/>
            <person name="Castanera R."/>
            <person name="Culley D."/>
            <person name="Daum C."/>
            <person name="Ezra D."/>
            <person name="Gonzalez J."/>
            <person name="Henrissat B."/>
            <person name="Kuo A."/>
            <person name="Liang C."/>
            <person name="Lipzen A."/>
            <person name="Lutzoni F."/>
            <person name="Magnuson J."/>
            <person name="Mondo S."/>
            <person name="Nolan M."/>
            <person name="Ohm R."/>
            <person name="Pangilinan J."/>
            <person name="Park H.-J."/>
            <person name="Ramirez L."/>
            <person name="Alfaro M."/>
            <person name="Sun H."/>
            <person name="Tritt A."/>
            <person name="Yoshinaga Y."/>
            <person name="Zwiers L.-H."/>
            <person name="Turgeon B."/>
            <person name="Goodwin S."/>
            <person name="Spatafora J."/>
            <person name="Crous P."/>
            <person name="Grigoriev I."/>
        </authorList>
    </citation>
    <scope>NUCLEOTIDE SEQUENCE</scope>
    <source>
        <strain evidence="3">CBS 121739</strain>
    </source>
</reference>
<feature type="compositionally biased region" description="Basic and acidic residues" evidence="1">
    <location>
        <begin position="432"/>
        <end position="441"/>
    </location>
</feature>
<evidence type="ECO:0000259" key="2">
    <source>
        <dbReference type="PROSITE" id="PS50181"/>
    </source>
</evidence>
<organism evidence="3 4">
    <name type="scientific">Pseudovirgaria hyperparasitica</name>
    <dbReference type="NCBI Taxonomy" id="470096"/>
    <lineage>
        <taxon>Eukaryota</taxon>
        <taxon>Fungi</taxon>
        <taxon>Dikarya</taxon>
        <taxon>Ascomycota</taxon>
        <taxon>Pezizomycotina</taxon>
        <taxon>Dothideomycetes</taxon>
        <taxon>Dothideomycetes incertae sedis</taxon>
        <taxon>Acrospermales</taxon>
        <taxon>Acrospermaceae</taxon>
        <taxon>Pseudovirgaria</taxon>
    </lineage>
</organism>
<feature type="region of interest" description="Disordered" evidence="1">
    <location>
        <begin position="432"/>
        <end position="451"/>
    </location>
</feature>
<evidence type="ECO:0000313" key="3">
    <source>
        <dbReference type="EMBL" id="KAF2756195.1"/>
    </source>
</evidence>
<protein>
    <recommendedName>
        <fullName evidence="2">F-box domain-containing protein</fullName>
    </recommendedName>
</protein>
<dbReference type="Proteomes" id="UP000799437">
    <property type="component" value="Unassembled WGS sequence"/>
</dbReference>
<proteinExistence type="predicted"/>
<dbReference type="RefSeq" id="XP_033598646.1">
    <property type="nucleotide sequence ID" value="XM_033750069.1"/>
</dbReference>
<dbReference type="SUPFAM" id="SSF81383">
    <property type="entry name" value="F-box domain"/>
    <property type="match status" value="1"/>
</dbReference>
<evidence type="ECO:0000256" key="1">
    <source>
        <dbReference type="SAM" id="MobiDB-lite"/>
    </source>
</evidence>
<gene>
    <name evidence="3" type="ORF">EJ05DRAFT_93293</name>
</gene>